<dbReference type="Proteomes" id="UP000610456">
    <property type="component" value="Unassembled WGS sequence"/>
</dbReference>
<evidence type="ECO:0000256" key="1">
    <source>
        <dbReference type="SAM" id="Phobius"/>
    </source>
</evidence>
<dbReference type="RefSeq" id="WP_189605869.1">
    <property type="nucleotide sequence ID" value="NZ_BMXB01000019.1"/>
</dbReference>
<reference evidence="2" key="2">
    <citation type="submission" date="2020-09" db="EMBL/GenBank/DDBJ databases">
        <authorList>
            <person name="Sun Q."/>
            <person name="Kim S."/>
        </authorList>
    </citation>
    <scope>NUCLEOTIDE SEQUENCE</scope>
    <source>
        <strain evidence="2">KCTC 12719</strain>
    </source>
</reference>
<proteinExistence type="predicted"/>
<evidence type="ECO:0000313" key="2">
    <source>
        <dbReference type="EMBL" id="GHA48464.1"/>
    </source>
</evidence>
<keyword evidence="3" id="KW-1185">Reference proteome</keyword>
<reference evidence="2" key="1">
    <citation type="journal article" date="2014" name="Int. J. Syst. Evol. Microbiol.">
        <title>Complete genome sequence of Corynebacterium casei LMG S-19264T (=DSM 44701T), isolated from a smear-ripened cheese.</title>
        <authorList>
            <consortium name="US DOE Joint Genome Institute (JGI-PGF)"/>
            <person name="Walter F."/>
            <person name="Albersmeier A."/>
            <person name="Kalinowski J."/>
            <person name="Ruckert C."/>
        </authorList>
    </citation>
    <scope>NUCLEOTIDE SEQUENCE</scope>
    <source>
        <strain evidence="2">KCTC 12719</strain>
    </source>
</reference>
<comment type="caution">
    <text evidence="2">The sequence shown here is derived from an EMBL/GenBank/DDBJ whole genome shotgun (WGS) entry which is preliminary data.</text>
</comment>
<feature type="transmembrane region" description="Helical" evidence="1">
    <location>
        <begin position="35"/>
        <end position="55"/>
    </location>
</feature>
<organism evidence="2 3">
    <name type="scientific">Salinimicrobium marinum</name>
    <dbReference type="NCBI Taxonomy" id="680283"/>
    <lineage>
        <taxon>Bacteria</taxon>
        <taxon>Pseudomonadati</taxon>
        <taxon>Bacteroidota</taxon>
        <taxon>Flavobacteriia</taxon>
        <taxon>Flavobacteriales</taxon>
        <taxon>Flavobacteriaceae</taxon>
        <taxon>Salinimicrobium</taxon>
    </lineage>
</organism>
<protein>
    <submittedName>
        <fullName evidence="2">Uncharacterized protein</fullName>
    </submittedName>
</protein>
<dbReference type="EMBL" id="BMXB01000019">
    <property type="protein sequence ID" value="GHA48464.1"/>
    <property type="molecule type" value="Genomic_DNA"/>
</dbReference>
<name>A0A918W2D2_9FLAO</name>
<accession>A0A918W2D2</accession>
<keyword evidence="1" id="KW-0812">Transmembrane</keyword>
<keyword evidence="1" id="KW-1133">Transmembrane helix</keyword>
<keyword evidence="1" id="KW-0472">Membrane</keyword>
<sequence>MKILIYTLIVLAIGLIGYNATFLDFDNLFVDDSGTALIGILSSSIVVVLMVILLMSRTIAKKAQH</sequence>
<evidence type="ECO:0000313" key="3">
    <source>
        <dbReference type="Proteomes" id="UP000610456"/>
    </source>
</evidence>
<dbReference type="AlphaFoldDB" id="A0A918W2D2"/>
<gene>
    <name evidence="2" type="ORF">GCM10007103_31680</name>
</gene>